<evidence type="ECO:0000313" key="3">
    <source>
        <dbReference type="Proteomes" id="UP000034681"/>
    </source>
</evidence>
<evidence type="ECO:0000256" key="1">
    <source>
        <dbReference type="ARBA" id="ARBA00005651"/>
    </source>
</evidence>
<dbReference type="Pfam" id="PF03683">
    <property type="entry name" value="UPF0175"/>
    <property type="match status" value="1"/>
</dbReference>
<dbReference type="STRING" id="317619.GCA_000332315_01022"/>
<gene>
    <name evidence="2" type="ORF">PROH_11230</name>
</gene>
<reference evidence="2" key="1">
    <citation type="submission" date="2012-04" db="EMBL/GenBank/DDBJ databases">
        <authorList>
            <person name="Borisov I.G."/>
            <person name="Ivanikova N.V."/>
            <person name="Pinevich A.V."/>
        </authorList>
    </citation>
    <scope>NUCLEOTIDE SEQUENCE</scope>
    <source>
        <strain evidence="2">CALU 1027</strain>
    </source>
</reference>
<dbReference type="EMBL" id="AJTX02000004">
    <property type="protein sequence ID" value="KKJ00254.1"/>
    <property type="molecule type" value="Genomic_DNA"/>
</dbReference>
<dbReference type="InterPro" id="IPR005368">
    <property type="entry name" value="UPF0175"/>
</dbReference>
<keyword evidence="3" id="KW-1185">Reference proteome</keyword>
<dbReference type="RefSeq" id="WP_017711624.1">
    <property type="nucleotide sequence ID" value="NZ_KB235933.1"/>
</dbReference>
<dbReference type="Proteomes" id="UP000034681">
    <property type="component" value="Unassembled WGS sequence"/>
</dbReference>
<evidence type="ECO:0000313" key="2">
    <source>
        <dbReference type="EMBL" id="KKJ00254.1"/>
    </source>
</evidence>
<dbReference type="PANTHER" id="PTHR37525">
    <property type="entry name" value="UPF0175 PROTEIN SSL1255"/>
    <property type="match status" value="1"/>
</dbReference>
<dbReference type="InterPro" id="IPR052264">
    <property type="entry name" value="UPF0175_domain"/>
</dbReference>
<proteinExistence type="inferred from homology"/>
<sequence length="81" mass="9445">MSVIVPDEILTVTRMTEAEMRQEIAVMLFQREKLTLAQAGRFAGIHRVAFQHLLASRRISMHYGIEDFEQDIQNLREMGRL</sequence>
<dbReference type="AlphaFoldDB" id="A0A0M2PZY2"/>
<dbReference type="PANTHER" id="PTHR37525:SF1">
    <property type="entry name" value="UPF0175 PROTEIN SSL1255"/>
    <property type="match status" value="1"/>
</dbReference>
<comment type="caution">
    <text evidence="2">The sequence shown here is derived from an EMBL/GenBank/DDBJ whole genome shotgun (WGS) entry which is preliminary data.</text>
</comment>
<comment type="similarity">
    <text evidence="1">Belongs to the UPF0175 family.</text>
</comment>
<protein>
    <submittedName>
        <fullName evidence="2">Uncharacterized protein</fullName>
    </submittedName>
</protein>
<dbReference type="OrthoDB" id="462653at2"/>
<organism evidence="2 3">
    <name type="scientific">Prochlorothrix hollandica PCC 9006 = CALU 1027</name>
    <dbReference type="NCBI Taxonomy" id="317619"/>
    <lineage>
        <taxon>Bacteria</taxon>
        <taxon>Bacillati</taxon>
        <taxon>Cyanobacteriota</taxon>
        <taxon>Cyanophyceae</taxon>
        <taxon>Prochlorotrichales</taxon>
        <taxon>Prochlorotrichaceae</taxon>
        <taxon>Prochlorothrix</taxon>
    </lineage>
</organism>
<accession>A0A0M2PZY2</accession>
<name>A0A0M2PZY2_PROHO</name>